<dbReference type="NCBIfam" id="TIGR00638">
    <property type="entry name" value="Mop"/>
    <property type="match status" value="1"/>
</dbReference>
<dbReference type="PROSITE" id="PS51866">
    <property type="entry name" value="MOP"/>
    <property type="match status" value="1"/>
</dbReference>
<dbReference type="Pfam" id="PF03459">
    <property type="entry name" value="TOBE"/>
    <property type="match status" value="2"/>
</dbReference>
<dbReference type="InterPro" id="IPR036390">
    <property type="entry name" value="WH_DNA-bd_sf"/>
</dbReference>
<dbReference type="InterPro" id="IPR016462">
    <property type="entry name" value="ModE"/>
</dbReference>
<accession>A0A5J6L9A8</accession>
<evidence type="ECO:0000256" key="5">
    <source>
        <dbReference type="PIRNR" id="PIRNR005763"/>
    </source>
</evidence>
<comment type="similarity">
    <text evidence="1 5">Belongs to the ModE family.</text>
</comment>
<organism evidence="8 9">
    <name type="scientific">Nitrincola iocasae</name>
    <dbReference type="NCBI Taxonomy" id="2614693"/>
    <lineage>
        <taxon>Bacteria</taxon>
        <taxon>Pseudomonadati</taxon>
        <taxon>Pseudomonadota</taxon>
        <taxon>Gammaproteobacteria</taxon>
        <taxon>Oceanospirillales</taxon>
        <taxon>Oceanospirillaceae</taxon>
        <taxon>Nitrincola</taxon>
    </lineage>
</organism>
<feature type="domain" description="Mop" evidence="7">
    <location>
        <begin position="134"/>
        <end position="200"/>
    </location>
</feature>
<dbReference type="GO" id="GO:0015689">
    <property type="term" value="P:molybdate ion transport"/>
    <property type="evidence" value="ECO:0007669"/>
    <property type="project" value="UniProtKB-UniRule"/>
</dbReference>
<evidence type="ECO:0000256" key="3">
    <source>
        <dbReference type="ARBA" id="ARBA00022505"/>
    </source>
</evidence>
<dbReference type="InterPro" id="IPR051815">
    <property type="entry name" value="Molybdate_resp_trans_reg"/>
</dbReference>
<name>A0A5J6L9A8_9GAMM</name>
<dbReference type="SUPFAM" id="SSF50331">
    <property type="entry name" value="MOP-like"/>
    <property type="match status" value="2"/>
</dbReference>
<gene>
    <name evidence="8" type="ORF">F5I99_00285</name>
</gene>
<dbReference type="PANTHER" id="PTHR30432">
    <property type="entry name" value="TRANSCRIPTIONAL REGULATOR MODE"/>
    <property type="match status" value="1"/>
</dbReference>
<protein>
    <submittedName>
        <fullName evidence="8">LysR family transcriptional regulator</fullName>
    </submittedName>
</protein>
<dbReference type="PIRSF" id="PIRSF005763">
    <property type="entry name" value="Txn_reg_ModE"/>
    <property type="match status" value="1"/>
</dbReference>
<feature type="region of interest" description="Required for dimer formation and molybdate binding" evidence="6">
    <location>
        <begin position="135"/>
        <end position="143"/>
    </location>
</feature>
<dbReference type="Proteomes" id="UP000325606">
    <property type="component" value="Chromosome"/>
</dbReference>
<dbReference type="InterPro" id="IPR004606">
    <property type="entry name" value="Mop_domain"/>
</dbReference>
<keyword evidence="4" id="KW-0677">Repeat</keyword>
<evidence type="ECO:0000259" key="7">
    <source>
        <dbReference type="PROSITE" id="PS51866"/>
    </source>
</evidence>
<evidence type="ECO:0000256" key="4">
    <source>
        <dbReference type="ARBA" id="ARBA00022737"/>
    </source>
</evidence>
<evidence type="ECO:0000256" key="2">
    <source>
        <dbReference type="ARBA" id="ARBA00022448"/>
    </source>
</evidence>
<sequence>MSYEFSERFISRLSLENGAGAALSDTRIHLLEQIDQLGSISQAAKAVPLSYKAAWDAIDLLNNTAPEPLVVRSAGGRQGGGTCLTEYGRRMVVMYRALEIEYQSTLDRVMAGMHEMHKGDLKEFQLLMHRMAMKTSARNQFTGRVSGLRDSGLDYLVHLQLTEDHELVAMITKTSAEYLGLSMGADVFALFKAYSVVLATKPERARGFANQLWGVVEGVNLSRDQVEVILQLPGERRLVSLVQETDFQALNLKPGDKACACIDPEQILLAAYD</sequence>
<proteinExistence type="inferred from homology"/>
<evidence type="ECO:0000256" key="1">
    <source>
        <dbReference type="ARBA" id="ARBA00008110"/>
    </source>
</evidence>
<dbReference type="InterPro" id="IPR000847">
    <property type="entry name" value="LysR_HTH_N"/>
</dbReference>
<dbReference type="InterPro" id="IPR008995">
    <property type="entry name" value="Mo/tungstate-bd_C_term_dom"/>
</dbReference>
<dbReference type="InterPro" id="IPR005116">
    <property type="entry name" value="Transp-assoc_OB_typ1"/>
</dbReference>
<keyword evidence="2 5" id="KW-0813">Transport</keyword>
<dbReference type="GO" id="GO:0003700">
    <property type="term" value="F:DNA-binding transcription factor activity"/>
    <property type="evidence" value="ECO:0007669"/>
    <property type="project" value="InterPro"/>
</dbReference>
<dbReference type="EMBL" id="CP044222">
    <property type="protein sequence ID" value="QEW05060.1"/>
    <property type="molecule type" value="Genomic_DNA"/>
</dbReference>
<dbReference type="KEGG" id="nik:F5I99_00285"/>
<dbReference type="Gene3D" id="2.40.50.100">
    <property type="match status" value="2"/>
</dbReference>
<evidence type="ECO:0000313" key="9">
    <source>
        <dbReference type="Proteomes" id="UP000325606"/>
    </source>
</evidence>
<reference evidence="8 9" key="1">
    <citation type="submission" date="2019-09" db="EMBL/GenBank/DDBJ databases">
        <title>Nitrincola iocasae sp. nov., a bacterium isolated from the sediment collected at a cold seep field in South China Sea.</title>
        <authorList>
            <person name="Zhang H."/>
            <person name="Wang H."/>
            <person name="Li C."/>
        </authorList>
    </citation>
    <scope>NUCLEOTIDE SEQUENCE [LARGE SCALE GENOMIC DNA]</scope>
    <source>
        <strain evidence="8 9">KXZD1103</strain>
    </source>
</reference>
<dbReference type="Gene3D" id="1.10.10.10">
    <property type="entry name" value="Winged helix-like DNA-binding domain superfamily/Winged helix DNA-binding domain"/>
    <property type="match status" value="1"/>
</dbReference>
<dbReference type="GO" id="GO:0030151">
    <property type="term" value="F:molybdenum ion binding"/>
    <property type="evidence" value="ECO:0007669"/>
    <property type="project" value="UniProtKB-UniRule"/>
</dbReference>
<dbReference type="Pfam" id="PF00126">
    <property type="entry name" value="HTH_1"/>
    <property type="match status" value="1"/>
</dbReference>
<keyword evidence="9" id="KW-1185">Reference proteome</keyword>
<dbReference type="InterPro" id="IPR036388">
    <property type="entry name" value="WH-like_DNA-bd_sf"/>
</dbReference>
<dbReference type="SUPFAM" id="SSF46785">
    <property type="entry name" value="Winged helix' DNA-binding domain"/>
    <property type="match status" value="1"/>
</dbReference>
<dbReference type="PANTHER" id="PTHR30432:SF1">
    <property type="entry name" value="DNA-BINDING TRANSCRIPTIONAL DUAL REGULATOR MODE"/>
    <property type="match status" value="1"/>
</dbReference>
<dbReference type="AlphaFoldDB" id="A0A5J6L9A8"/>
<dbReference type="RefSeq" id="WP_151053125.1">
    <property type="nucleotide sequence ID" value="NZ_CP044222.1"/>
</dbReference>
<keyword evidence="3 5" id="KW-0500">Molybdenum</keyword>
<evidence type="ECO:0000313" key="8">
    <source>
        <dbReference type="EMBL" id="QEW05060.1"/>
    </source>
</evidence>
<evidence type="ECO:0000256" key="6">
    <source>
        <dbReference type="PIRSR" id="PIRSR005763-1"/>
    </source>
</evidence>